<dbReference type="InterPro" id="IPR047122">
    <property type="entry name" value="Trans-enoyl_RdTase-like"/>
</dbReference>
<dbReference type="InterPro" id="IPR036291">
    <property type="entry name" value="NAD(P)-bd_dom_sf"/>
</dbReference>
<dbReference type="GO" id="GO:0016651">
    <property type="term" value="F:oxidoreductase activity, acting on NAD(P)H"/>
    <property type="evidence" value="ECO:0007669"/>
    <property type="project" value="InterPro"/>
</dbReference>
<dbReference type="SUPFAM" id="SSF51735">
    <property type="entry name" value="NAD(P)-binding Rossmann-fold domains"/>
    <property type="match status" value="1"/>
</dbReference>
<accession>A0A1M2V2Q4</accession>
<evidence type="ECO:0000313" key="3">
    <source>
        <dbReference type="Proteomes" id="UP000184267"/>
    </source>
</evidence>
<dbReference type="InterPro" id="IPR020843">
    <property type="entry name" value="ER"/>
</dbReference>
<proteinExistence type="predicted"/>
<dbReference type="STRING" id="154538.A0A1M2V2Q4"/>
<dbReference type="Pfam" id="PF00107">
    <property type="entry name" value="ADH_zinc_N"/>
    <property type="match status" value="1"/>
</dbReference>
<dbReference type="InterPro" id="IPR013154">
    <property type="entry name" value="ADH-like_N"/>
</dbReference>
<comment type="caution">
    <text evidence="2">The sequence shown here is derived from an EMBL/GenBank/DDBJ whole genome shotgun (WGS) entry which is preliminary data.</text>
</comment>
<dbReference type="AlphaFoldDB" id="A0A1M2V2Q4"/>
<dbReference type="OMA" id="IWEPEGA"/>
<dbReference type="Proteomes" id="UP000184267">
    <property type="component" value="Unassembled WGS sequence"/>
</dbReference>
<dbReference type="PANTHER" id="PTHR45348">
    <property type="entry name" value="HYPOTHETICAL OXIDOREDUCTASE (EUROFUNG)"/>
    <property type="match status" value="1"/>
</dbReference>
<sequence length="341" mass="35655">MTIPTTQKALLLHKESTPYVLGERPVPQPGPQDVLVKIMACALNPADHWIVDPPFSGRLIQNWPHVPGVDGAGVVVGVGADVSQLKEGDKVYVDIPDNIAFEQAATIPLGFFTAAMSLYNQTPAGPTNLSLRLKPIWEPEGATAYAGTPIFIVAGASSVGQYAVQLARIAGHTPIIATASLHNAPLLASLGATHVLDRHRSKESLLAELPALLDGKPLALAVVAMGDVEAMRLGRDALAPGGALATVVPGPALGLAPDDVVNPGEGKRVGYSFGSVRLPFTQGMGVVLYKQLHGWLEKGLLKPNPVELLPNGLAGISEGLARMKANKVSGTKLVARPQETP</sequence>
<dbReference type="SMART" id="SM00829">
    <property type="entry name" value="PKS_ER"/>
    <property type="match status" value="1"/>
</dbReference>
<keyword evidence="3" id="KW-1185">Reference proteome</keyword>
<name>A0A1M2V2Q4_TRAPU</name>
<dbReference type="InterPro" id="IPR011032">
    <property type="entry name" value="GroES-like_sf"/>
</dbReference>
<protein>
    <submittedName>
        <fullName evidence="2">Enoyl reductase LovC</fullName>
    </submittedName>
</protein>
<dbReference type="OrthoDB" id="3233595at2759"/>
<dbReference type="EMBL" id="MNAD01001717">
    <property type="protein sequence ID" value="OJT01854.1"/>
    <property type="molecule type" value="Genomic_DNA"/>
</dbReference>
<dbReference type="Gene3D" id="3.90.180.10">
    <property type="entry name" value="Medium-chain alcohol dehydrogenases, catalytic domain"/>
    <property type="match status" value="1"/>
</dbReference>
<evidence type="ECO:0000313" key="2">
    <source>
        <dbReference type="EMBL" id="OJT01854.1"/>
    </source>
</evidence>
<feature type="domain" description="Enoyl reductase (ER)" evidence="1">
    <location>
        <begin position="16"/>
        <end position="334"/>
    </location>
</feature>
<dbReference type="Pfam" id="PF08240">
    <property type="entry name" value="ADH_N"/>
    <property type="match status" value="1"/>
</dbReference>
<evidence type="ECO:0000259" key="1">
    <source>
        <dbReference type="SMART" id="SM00829"/>
    </source>
</evidence>
<organism evidence="2 3">
    <name type="scientific">Trametes pubescens</name>
    <name type="common">White-rot fungus</name>
    <dbReference type="NCBI Taxonomy" id="154538"/>
    <lineage>
        <taxon>Eukaryota</taxon>
        <taxon>Fungi</taxon>
        <taxon>Dikarya</taxon>
        <taxon>Basidiomycota</taxon>
        <taxon>Agaricomycotina</taxon>
        <taxon>Agaricomycetes</taxon>
        <taxon>Polyporales</taxon>
        <taxon>Polyporaceae</taxon>
        <taxon>Trametes</taxon>
    </lineage>
</organism>
<gene>
    <name evidence="2" type="ORF">TRAPUB_7686</name>
</gene>
<dbReference type="CDD" id="cd08249">
    <property type="entry name" value="enoyl_reductase_like"/>
    <property type="match status" value="1"/>
</dbReference>
<dbReference type="SUPFAM" id="SSF50129">
    <property type="entry name" value="GroES-like"/>
    <property type="match status" value="1"/>
</dbReference>
<dbReference type="Gene3D" id="3.40.50.720">
    <property type="entry name" value="NAD(P)-binding Rossmann-like Domain"/>
    <property type="match status" value="1"/>
</dbReference>
<reference evidence="2 3" key="1">
    <citation type="submission" date="2016-10" db="EMBL/GenBank/DDBJ databases">
        <title>Genome sequence of the basidiomycete white-rot fungus Trametes pubescens.</title>
        <authorList>
            <person name="Makela M.R."/>
            <person name="Granchi Z."/>
            <person name="Peng M."/>
            <person name="De Vries R.P."/>
            <person name="Grigoriev I."/>
            <person name="Riley R."/>
            <person name="Hilden K."/>
        </authorList>
    </citation>
    <scope>NUCLEOTIDE SEQUENCE [LARGE SCALE GENOMIC DNA]</scope>
    <source>
        <strain evidence="2 3">FBCC735</strain>
    </source>
</reference>
<dbReference type="InterPro" id="IPR013149">
    <property type="entry name" value="ADH-like_C"/>
</dbReference>
<dbReference type="PANTHER" id="PTHR45348:SF5">
    <property type="entry name" value="OXIDOREDUCTASE, PUTATIVE (AFU_ORTHOLOGUE AFUA_8G01420)-RELATED"/>
    <property type="match status" value="1"/>
</dbReference>